<feature type="non-terminal residue" evidence="15">
    <location>
        <position position="124"/>
    </location>
</feature>
<keyword evidence="13" id="KW-0520">NAD</keyword>
<dbReference type="Pfam" id="PF00146">
    <property type="entry name" value="NADHdh"/>
    <property type="match status" value="1"/>
</dbReference>
<evidence type="ECO:0000256" key="8">
    <source>
        <dbReference type="ARBA" id="ARBA00022989"/>
    </source>
</evidence>
<dbReference type="Proteomes" id="UP000669903">
    <property type="component" value="Unassembled WGS sequence"/>
</dbReference>
<evidence type="ECO:0000256" key="10">
    <source>
        <dbReference type="ARBA" id="ARBA00023128"/>
    </source>
</evidence>
<comment type="subcellular location">
    <subcellularLocation>
        <location evidence="2 13">Mitochondrion inner membrane</location>
        <topology evidence="2 13">Multi-pass membrane protein</topology>
    </subcellularLocation>
</comment>
<evidence type="ECO:0000256" key="6">
    <source>
        <dbReference type="ARBA" id="ARBA00022692"/>
    </source>
</evidence>
<evidence type="ECO:0000313" key="16">
    <source>
        <dbReference type="Proteomes" id="UP000669903"/>
    </source>
</evidence>
<evidence type="ECO:0000256" key="12">
    <source>
        <dbReference type="ARBA" id="ARBA00031024"/>
    </source>
</evidence>
<dbReference type="InterPro" id="IPR001694">
    <property type="entry name" value="NADH_UbQ_OxRdtase_su1/FPO"/>
</dbReference>
<reference evidence="15" key="1">
    <citation type="submission" date="2020-03" db="EMBL/GenBank/DDBJ databases">
        <title>Relaxed selection underlies rapid genomic changes in the transitions from sociality to social parasitism in ants.</title>
        <authorList>
            <person name="Bi X."/>
        </authorList>
    </citation>
    <scope>NUCLEOTIDE SEQUENCE</scope>
    <source>
        <strain evidence="15">BGI-DK2014a</strain>
        <tissue evidence="15">Whole body</tissue>
    </source>
</reference>
<evidence type="ECO:0000256" key="14">
    <source>
        <dbReference type="SAM" id="Phobius"/>
    </source>
</evidence>
<keyword evidence="7" id="KW-0999">Mitochondrion inner membrane</keyword>
<feature type="transmembrane region" description="Helical" evidence="14">
    <location>
        <begin position="6"/>
        <end position="27"/>
    </location>
</feature>
<dbReference type="InterPro" id="IPR018086">
    <property type="entry name" value="NADH_UbQ_OxRdtase_su1_CS"/>
</dbReference>
<keyword evidence="11 14" id="KW-0472">Membrane</keyword>
<keyword evidence="10" id="KW-0496">Mitochondrion</keyword>
<accession>A0A836FNM3</accession>
<sequence length="124" mass="14633">NYTIITMVSILILEIYVLVGVAFLTLLERKILGYIQERKGPNKVGVGGIFQPFRDAIKLFRKEVFIVYKSRHYIYYICPIILFIIIIINWLIYGYITNIYYLNYSLLFIIIVLTIIGYIFIFMG</sequence>
<comment type="function">
    <text evidence="1">Core subunit of the mitochondrial membrane respiratory chain NADH dehydrogenase (Complex I) that is believed to belong to the minimal assembly required for catalysis. Complex I functions in the transfer of electrons from NADH to the respiratory chain. The immediate electron acceptor for the enzyme is believed to be ubiquinone.</text>
</comment>
<feature type="non-terminal residue" evidence="15">
    <location>
        <position position="1"/>
    </location>
</feature>
<dbReference type="PANTHER" id="PTHR11432">
    <property type="entry name" value="NADH DEHYDROGENASE SUBUNIT 1"/>
    <property type="match status" value="1"/>
</dbReference>
<feature type="transmembrane region" description="Helical" evidence="14">
    <location>
        <begin position="99"/>
        <end position="121"/>
    </location>
</feature>
<evidence type="ECO:0000256" key="4">
    <source>
        <dbReference type="ARBA" id="ARBA00021009"/>
    </source>
</evidence>
<dbReference type="GO" id="GO:0005743">
    <property type="term" value="C:mitochondrial inner membrane"/>
    <property type="evidence" value="ECO:0007669"/>
    <property type="project" value="UniProtKB-SubCell"/>
</dbReference>
<evidence type="ECO:0000256" key="5">
    <source>
        <dbReference type="ARBA" id="ARBA00022448"/>
    </source>
</evidence>
<protein>
    <recommendedName>
        <fullName evidence="4">NADH-ubiquinone oxidoreductase chain 1</fullName>
    </recommendedName>
    <alternativeName>
        <fullName evidence="12">NADH dehydrogenase subunit 1</fullName>
    </alternativeName>
</protein>
<evidence type="ECO:0000313" key="15">
    <source>
        <dbReference type="EMBL" id="KAG5341363.1"/>
    </source>
</evidence>
<keyword evidence="16" id="KW-1185">Reference proteome</keyword>
<evidence type="ECO:0000256" key="3">
    <source>
        <dbReference type="ARBA" id="ARBA00010535"/>
    </source>
</evidence>
<gene>
    <name evidence="15" type="primary">Nd1_12</name>
    <name evidence="15" type="ORF">G6Z76_0000069</name>
</gene>
<keyword evidence="6 13" id="KW-0812">Transmembrane</keyword>
<comment type="similarity">
    <text evidence="3 13">Belongs to the complex I subunit 1 family.</text>
</comment>
<evidence type="ECO:0000256" key="9">
    <source>
        <dbReference type="ARBA" id="ARBA00023075"/>
    </source>
</evidence>
<feature type="transmembrane region" description="Helical" evidence="14">
    <location>
        <begin position="73"/>
        <end position="93"/>
    </location>
</feature>
<organism evidence="15 16">
    <name type="scientific">Acromyrmex charruanus</name>
    <dbReference type="NCBI Taxonomy" id="2715315"/>
    <lineage>
        <taxon>Eukaryota</taxon>
        <taxon>Metazoa</taxon>
        <taxon>Ecdysozoa</taxon>
        <taxon>Arthropoda</taxon>
        <taxon>Hexapoda</taxon>
        <taxon>Insecta</taxon>
        <taxon>Pterygota</taxon>
        <taxon>Neoptera</taxon>
        <taxon>Endopterygota</taxon>
        <taxon>Hymenoptera</taxon>
        <taxon>Apocrita</taxon>
        <taxon>Aculeata</taxon>
        <taxon>Formicoidea</taxon>
        <taxon>Formicidae</taxon>
        <taxon>Myrmicinae</taxon>
        <taxon>Acromyrmex</taxon>
    </lineage>
</organism>
<evidence type="ECO:0000256" key="13">
    <source>
        <dbReference type="RuleBase" id="RU000471"/>
    </source>
</evidence>
<evidence type="ECO:0000256" key="11">
    <source>
        <dbReference type="ARBA" id="ARBA00023136"/>
    </source>
</evidence>
<dbReference type="PROSITE" id="PS00667">
    <property type="entry name" value="COMPLEX1_ND1_1"/>
    <property type="match status" value="1"/>
</dbReference>
<proteinExistence type="inferred from homology"/>
<dbReference type="GO" id="GO:0009060">
    <property type="term" value="P:aerobic respiration"/>
    <property type="evidence" value="ECO:0007669"/>
    <property type="project" value="TreeGrafter"/>
</dbReference>
<evidence type="ECO:0000256" key="7">
    <source>
        <dbReference type="ARBA" id="ARBA00022792"/>
    </source>
</evidence>
<name>A0A836FNM3_9HYME</name>
<comment type="caution">
    <text evidence="15">The sequence shown here is derived from an EMBL/GenBank/DDBJ whole genome shotgun (WGS) entry which is preliminary data.</text>
</comment>
<dbReference type="PANTHER" id="PTHR11432:SF3">
    <property type="entry name" value="NADH-UBIQUINONE OXIDOREDUCTASE CHAIN 1"/>
    <property type="match status" value="1"/>
</dbReference>
<keyword evidence="5" id="KW-0813">Transport</keyword>
<keyword evidence="8 14" id="KW-1133">Transmembrane helix</keyword>
<evidence type="ECO:0000256" key="2">
    <source>
        <dbReference type="ARBA" id="ARBA00004448"/>
    </source>
</evidence>
<dbReference type="EMBL" id="JAANIC010003315">
    <property type="protein sequence ID" value="KAG5341363.1"/>
    <property type="molecule type" value="Genomic_DNA"/>
</dbReference>
<dbReference type="AlphaFoldDB" id="A0A836FNM3"/>
<dbReference type="GO" id="GO:0003954">
    <property type="term" value="F:NADH dehydrogenase activity"/>
    <property type="evidence" value="ECO:0007669"/>
    <property type="project" value="TreeGrafter"/>
</dbReference>
<evidence type="ECO:0000256" key="1">
    <source>
        <dbReference type="ARBA" id="ARBA00003257"/>
    </source>
</evidence>
<keyword evidence="9" id="KW-0830">Ubiquinone</keyword>